<evidence type="ECO:0000256" key="1">
    <source>
        <dbReference type="SAM" id="Phobius"/>
    </source>
</evidence>
<keyword evidence="1" id="KW-1133">Transmembrane helix</keyword>
<dbReference type="Pfam" id="PF09527">
    <property type="entry name" value="ATPase_gene1"/>
    <property type="match status" value="1"/>
</dbReference>
<evidence type="ECO:0008006" key="4">
    <source>
        <dbReference type="Google" id="ProtNLM"/>
    </source>
</evidence>
<dbReference type="AlphaFoldDB" id="A0A4V1LPE0"/>
<name>A0A4V1LPE0_9BACT</name>
<feature type="transmembrane region" description="Helical" evidence="1">
    <location>
        <begin position="48"/>
        <end position="68"/>
    </location>
</feature>
<evidence type="ECO:0000313" key="2">
    <source>
        <dbReference type="EMBL" id="RXJ60868.1"/>
    </source>
</evidence>
<dbReference type="InterPro" id="IPR032820">
    <property type="entry name" value="ATPase_put"/>
</dbReference>
<comment type="caution">
    <text evidence="2">The sequence shown here is derived from an EMBL/GenBank/DDBJ whole genome shotgun (WGS) entry which is preliminary data.</text>
</comment>
<reference evidence="2 3" key="1">
    <citation type="submission" date="2017-10" db="EMBL/GenBank/DDBJ databases">
        <title>Genomics of the genus Arcobacter.</title>
        <authorList>
            <person name="Perez-Cataluna A."/>
            <person name="Figueras M.J."/>
        </authorList>
    </citation>
    <scope>NUCLEOTIDE SEQUENCE [LARGE SCALE GENOMIC DNA]</scope>
    <source>
        <strain evidence="2 3">CECT 8987</strain>
    </source>
</reference>
<gene>
    <name evidence="2" type="ORF">CRV04_02320</name>
</gene>
<organism evidence="2 3">
    <name type="scientific">Candidatus Marinarcus aquaticus</name>
    <dbReference type="NCBI Taxonomy" id="2044504"/>
    <lineage>
        <taxon>Bacteria</taxon>
        <taxon>Pseudomonadati</taxon>
        <taxon>Campylobacterota</taxon>
        <taxon>Epsilonproteobacteria</taxon>
        <taxon>Campylobacterales</taxon>
        <taxon>Arcobacteraceae</taxon>
        <taxon>Candidatus Marinarcus</taxon>
    </lineage>
</organism>
<dbReference type="OrthoDB" id="5329702at2"/>
<dbReference type="Proteomes" id="UP000290657">
    <property type="component" value="Unassembled WGS sequence"/>
</dbReference>
<dbReference type="EMBL" id="PDKN01000001">
    <property type="protein sequence ID" value="RXJ60868.1"/>
    <property type="molecule type" value="Genomic_DNA"/>
</dbReference>
<evidence type="ECO:0000313" key="3">
    <source>
        <dbReference type="Proteomes" id="UP000290657"/>
    </source>
</evidence>
<dbReference type="RefSeq" id="WP_128995004.1">
    <property type="nucleotide sequence ID" value="NZ_PDKN01000001.1"/>
</dbReference>
<protein>
    <recommendedName>
        <fullName evidence="4">AtpZ/AtpI family protein</fullName>
    </recommendedName>
</protein>
<proteinExistence type="predicted"/>
<accession>A0A4V1LPE0</accession>
<keyword evidence="1" id="KW-0472">Membrane</keyword>
<keyword evidence="1" id="KW-0812">Transmembrane</keyword>
<keyword evidence="3" id="KW-1185">Reference proteome</keyword>
<sequence length="104" mass="11711">MSNEEVNKKPKHQDKIQALDSLSLGISMVVAVAMGVGIGMLLKDWTGQTWTLWLGVFWGLAAAGLNIYKAYKRAQKTYEGLENDPRYAHRAKYGDNDKDDDDDY</sequence>
<feature type="transmembrane region" description="Helical" evidence="1">
    <location>
        <begin position="21"/>
        <end position="42"/>
    </location>
</feature>